<evidence type="ECO:0000313" key="2">
    <source>
        <dbReference type="Proteomes" id="UP000324222"/>
    </source>
</evidence>
<organism evidence="1 2">
    <name type="scientific">Portunus trituberculatus</name>
    <name type="common">Swimming crab</name>
    <name type="synonym">Neptunus trituberculatus</name>
    <dbReference type="NCBI Taxonomy" id="210409"/>
    <lineage>
        <taxon>Eukaryota</taxon>
        <taxon>Metazoa</taxon>
        <taxon>Ecdysozoa</taxon>
        <taxon>Arthropoda</taxon>
        <taxon>Crustacea</taxon>
        <taxon>Multicrustacea</taxon>
        <taxon>Malacostraca</taxon>
        <taxon>Eumalacostraca</taxon>
        <taxon>Eucarida</taxon>
        <taxon>Decapoda</taxon>
        <taxon>Pleocyemata</taxon>
        <taxon>Brachyura</taxon>
        <taxon>Eubrachyura</taxon>
        <taxon>Portunoidea</taxon>
        <taxon>Portunidae</taxon>
        <taxon>Portuninae</taxon>
        <taxon>Portunus</taxon>
    </lineage>
</organism>
<dbReference type="PROSITE" id="PS51257">
    <property type="entry name" value="PROKAR_LIPOPROTEIN"/>
    <property type="match status" value="1"/>
</dbReference>
<dbReference type="Proteomes" id="UP000324222">
    <property type="component" value="Unassembled WGS sequence"/>
</dbReference>
<reference evidence="1 2" key="1">
    <citation type="submission" date="2019-05" db="EMBL/GenBank/DDBJ databases">
        <title>Another draft genome of Portunus trituberculatus and its Hox gene families provides insights of decapod evolution.</title>
        <authorList>
            <person name="Jeong J.-H."/>
            <person name="Song I."/>
            <person name="Kim S."/>
            <person name="Choi T."/>
            <person name="Kim D."/>
            <person name="Ryu S."/>
            <person name="Kim W."/>
        </authorList>
    </citation>
    <scope>NUCLEOTIDE SEQUENCE [LARGE SCALE GENOMIC DNA]</scope>
    <source>
        <tissue evidence="1">Muscle</tissue>
    </source>
</reference>
<dbReference type="AlphaFoldDB" id="A0A5B7HLU0"/>
<accession>A0A5B7HLU0</accession>
<sequence>MPRPFLQFPHTTCPLWISSCKPNKRVMRTRNGEPNDACQRCTCPAQCYAARVNEERRGRRVGFGPTGVSWATGADQH</sequence>
<name>A0A5B7HLU0_PORTR</name>
<gene>
    <name evidence="1" type="ORF">E2C01_063897</name>
</gene>
<evidence type="ECO:0000313" key="1">
    <source>
        <dbReference type="EMBL" id="MPC69668.1"/>
    </source>
</evidence>
<proteinExistence type="predicted"/>
<dbReference type="EMBL" id="VSRR010029802">
    <property type="protein sequence ID" value="MPC69668.1"/>
    <property type="molecule type" value="Genomic_DNA"/>
</dbReference>
<protein>
    <submittedName>
        <fullName evidence="1">Uncharacterized protein</fullName>
    </submittedName>
</protein>
<comment type="caution">
    <text evidence="1">The sequence shown here is derived from an EMBL/GenBank/DDBJ whole genome shotgun (WGS) entry which is preliminary data.</text>
</comment>
<keyword evidence="2" id="KW-1185">Reference proteome</keyword>